<reference evidence="1" key="1">
    <citation type="submission" date="2023-06" db="EMBL/GenBank/DDBJ databases">
        <authorList>
            <person name="Kurt Z."/>
        </authorList>
    </citation>
    <scope>NUCLEOTIDE SEQUENCE</scope>
</reference>
<dbReference type="EMBL" id="CATOUU010000764">
    <property type="protein sequence ID" value="CAI9946769.1"/>
    <property type="molecule type" value="Genomic_DNA"/>
</dbReference>
<dbReference type="EMBL" id="CAXDID020000186">
    <property type="protein sequence ID" value="CAL6051026.1"/>
    <property type="molecule type" value="Genomic_DNA"/>
</dbReference>
<comment type="caution">
    <text evidence="1">The sequence shown here is derived from an EMBL/GenBank/DDBJ whole genome shotgun (WGS) entry which is preliminary data.</text>
</comment>
<evidence type="ECO:0000313" key="2">
    <source>
        <dbReference type="EMBL" id="CAL6051026.1"/>
    </source>
</evidence>
<dbReference type="Proteomes" id="UP001642409">
    <property type="component" value="Unassembled WGS sequence"/>
</dbReference>
<accession>A0AA86PV12</accession>
<evidence type="ECO:0000313" key="1">
    <source>
        <dbReference type="EMBL" id="CAI9946769.1"/>
    </source>
</evidence>
<keyword evidence="3" id="KW-1185">Reference proteome</keyword>
<name>A0AA86PV12_9EUKA</name>
<sequence length="293" mass="32764">MISVLDLQLSMFYQQSSIYCTYSYDKLNANINNQKYNITVSQHIPQYCTFSQTAVFGQIQQDISKIQLIGSMQLWTPERYIRVSGNQHNFGCISSFISNRSVNIKDVQVELRLSAASNIVDSNIGMLLGLVDSSTISIQRVYAQITQSVTASRCFGFLAKLQFSKVKLSELTSVLDISVQNSVLVGCLIGLQDQTSLEILDITFKVQFTVLNSNQYGAFIGQLLGPDVFITQMSFTSVSIIKNVSNFSVVHGQMRKPGPEKAKNEFKFVLEGGDKNGFVEKVNGWANVFWKNH</sequence>
<reference evidence="2 3" key="2">
    <citation type="submission" date="2024-07" db="EMBL/GenBank/DDBJ databases">
        <authorList>
            <person name="Akdeniz Z."/>
        </authorList>
    </citation>
    <scope>NUCLEOTIDE SEQUENCE [LARGE SCALE GENOMIC DNA]</scope>
</reference>
<evidence type="ECO:0000313" key="3">
    <source>
        <dbReference type="Proteomes" id="UP001642409"/>
    </source>
</evidence>
<proteinExistence type="predicted"/>
<gene>
    <name evidence="1" type="ORF">HINF_LOCUS34414</name>
    <name evidence="2" type="ORF">HINF_LOCUS44173</name>
</gene>
<dbReference type="Gene3D" id="2.160.20.110">
    <property type="match status" value="1"/>
</dbReference>
<protein>
    <submittedName>
        <fullName evidence="2">Hypothetical_protein</fullName>
    </submittedName>
</protein>
<dbReference type="AlphaFoldDB" id="A0AA86PV12"/>
<organism evidence="1">
    <name type="scientific">Hexamita inflata</name>
    <dbReference type="NCBI Taxonomy" id="28002"/>
    <lineage>
        <taxon>Eukaryota</taxon>
        <taxon>Metamonada</taxon>
        <taxon>Diplomonadida</taxon>
        <taxon>Hexamitidae</taxon>
        <taxon>Hexamitinae</taxon>
        <taxon>Hexamita</taxon>
    </lineage>
</organism>